<sequence length="522" mass="57093">MRNLYYLCAMLLFWGCSPKFDIPETETNTIMQATMSIRQLKQLHAIGKFELLSNNDVIEGVVIADDKSGNFYQSIVVQDNSGGIVLRIASSNLYTSYPIGRKVYIHLKGLYMGDYRGTIQLGGGIDSSLSYRPQLNGIASNLVDKFVFKGAFNQIVQPRVVLPSQLTDNLQDTLQSTLVSITNVQFNDADLSKKMADVSKQVSAVSFILQDCLGNAVLLRNSSYATFSNIDVPKGNGILTGVFTLYNSDKQIIVRDTSDFQFYNSRCNAQVADTNKITTIRALRKLYNGKSLTIPFGTVIKGTIISDNKNEANGNYKFQDADGSGIILYGSSLSTLTFDKSYIIDIGGTTLEQFSNELEITKLDINKIYPTNYQMVRPKITNIAQMNDSAEVWCSSLIQLQNVYISTPTVASSGRTYTIMDNKGSVESFIRSTAAFNLQPGNANTLMGYISLNGGRIQVQLRNQTDIAYTGGTVIVPISFSSEYTFKNVTSSSGVVDPGPNPSVSGLSFGSFRAIGLGSNPS</sequence>
<organism evidence="2 3">
    <name type="scientific">Pseudopedobacter saltans</name>
    <dbReference type="NCBI Taxonomy" id="151895"/>
    <lineage>
        <taxon>Bacteria</taxon>
        <taxon>Pseudomonadati</taxon>
        <taxon>Bacteroidota</taxon>
        <taxon>Sphingobacteriia</taxon>
        <taxon>Sphingobacteriales</taxon>
        <taxon>Sphingobacteriaceae</taxon>
        <taxon>Pseudopedobacter</taxon>
    </lineage>
</organism>
<comment type="caution">
    <text evidence="2">The sequence shown here is derived from an EMBL/GenBank/DDBJ whole genome shotgun (WGS) entry which is preliminary data.</text>
</comment>
<evidence type="ECO:0000313" key="2">
    <source>
        <dbReference type="EMBL" id="PZP48191.1"/>
    </source>
</evidence>
<evidence type="ECO:0000313" key="3">
    <source>
        <dbReference type="Proteomes" id="UP000249645"/>
    </source>
</evidence>
<dbReference type="EMBL" id="QFOI01000169">
    <property type="protein sequence ID" value="PZP48191.1"/>
    <property type="molecule type" value="Genomic_DNA"/>
</dbReference>
<feature type="domain" description="DUF5689" evidence="1">
    <location>
        <begin position="33"/>
        <end position="259"/>
    </location>
</feature>
<gene>
    <name evidence="2" type="ORF">DI598_10255</name>
</gene>
<protein>
    <recommendedName>
        <fullName evidence="1">DUF5689 domain-containing protein</fullName>
    </recommendedName>
</protein>
<dbReference type="Pfam" id="PF18942">
    <property type="entry name" value="DUF5689"/>
    <property type="match status" value="2"/>
</dbReference>
<name>A0A2W5EVY5_9SPHI</name>
<feature type="domain" description="DUF5689" evidence="1">
    <location>
        <begin position="276"/>
        <end position="467"/>
    </location>
</feature>
<proteinExistence type="predicted"/>
<evidence type="ECO:0000259" key="1">
    <source>
        <dbReference type="Pfam" id="PF18942"/>
    </source>
</evidence>
<dbReference type="Proteomes" id="UP000249645">
    <property type="component" value="Unassembled WGS sequence"/>
</dbReference>
<dbReference type="InterPro" id="IPR043744">
    <property type="entry name" value="DUF5689"/>
</dbReference>
<feature type="non-terminal residue" evidence="2">
    <location>
        <position position="522"/>
    </location>
</feature>
<accession>A0A2W5EVY5</accession>
<dbReference type="AlphaFoldDB" id="A0A2W5EVY5"/>
<reference evidence="2 3" key="1">
    <citation type="submission" date="2017-11" db="EMBL/GenBank/DDBJ databases">
        <title>Infants hospitalized years apart are colonized by the same room-sourced microbial strains.</title>
        <authorList>
            <person name="Brooks B."/>
            <person name="Olm M.R."/>
            <person name="Firek B.A."/>
            <person name="Baker R."/>
            <person name="Thomas B.C."/>
            <person name="Morowitz M.J."/>
            <person name="Banfield J.F."/>
        </authorList>
    </citation>
    <scope>NUCLEOTIDE SEQUENCE [LARGE SCALE GENOMIC DNA]</scope>
    <source>
        <strain evidence="2">S2_009_000_R2_76</strain>
    </source>
</reference>